<feature type="region of interest" description="Disordered" evidence="1">
    <location>
        <begin position="302"/>
        <end position="321"/>
    </location>
</feature>
<dbReference type="AlphaFoldDB" id="A0A151WI61"/>
<feature type="compositionally biased region" description="Pro residues" evidence="1">
    <location>
        <begin position="93"/>
        <end position="120"/>
    </location>
</feature>
<feature type="compositionally biased region" description="Basic and acidic residues" evidence="1">
    <location>
        <begin position="307"/>
        <end position="321"/>
    </location>
</feature>
<sequence length="499" mass="53694">MEDFSTRFNLIYLPTSDTRKEVPRHRDGGKNGKSNNKVDSRKAKVASRCGTLQDRPRKNFAPRRFHSLFPRPPASASTLLVRMCGSFHDVGGAPPPSSSSPPPLPPPPPPPPSTLLRFLPPPFPSLSFPAPFRSSQEEHGSQAGDPAVHTLALAATPRGPFSPTPPYESRILTPGGSAISPGGAGPPASPSPGHYHPPAHSPPLVKVSFLDVGYFIWVSNDSYSWLLPAIPTCPGFSLSHSLSLSLSLSLSGLLPESSAISEFDATSAIRYRPRKSDCSLWSRNNCVGLPLSGEAGIAGNGFANRKGGKERNEGRARARELEKPRSKFNAERFLVRAPLRWTALSTISLIKKKISKRRVELESGILSRVYVKLREINFKTTRRKEAVGGAHYGIGRLVLPPAAAGDGGSCFTLFDFFKIYPYRFLAKSLSGRNLRSGNNTEGASPGELHTVRDYGIRAKEGADGGTGRSEELGLSTAVQPSNGDLTYIPGTFPASSLPD</sequence>
<dbReference type="Proteomes" id="UP000075809">
    <property type="component" value="Unassembled WGS sequence"/>
</dbReference>
<keyword evidence="3" id="KW-1185">Reference proteome</keyword>
<name>A0A151WI61_9HYME</name>
<feature type="region of interest" description="Disordered" evidence="1">
    <location>
        <begin position="90"/>
        <end position="120"/>
    </location>
</feature>
<gene>
    <name evidence="2" type="ORF">ALC60_13287</name>
</gene>
<evidence type="ECO:0000313" key="2">
    <source>
        <dbReference type="EMBL" id="KYQ47532.1"/>
    </source>
</evidence>
<reference evidence="2 3" key="1">
    <citation type="submission" date="2015-09" db="EMBL/GenBank/DDBJ databases">
        <title>Trachymyrmex zeteki WGS genome.</title>
        <authorList>
            <person name="Nygaard S."/>
            <person name="Hu H."/>
            <person name="Boomsma J."/>
            <person name="Zhang G."/>
        </authorList>
    </citation>
    <scope>NUCLEOTIDE SEQUENCE [LARGE SCALE GENOMIC DNA]</scope>
    <source>
        <strain evidence="2">Tzet28-1</strain>
        <tissue evidence="2">Whole body</tissue>
    </source>
</reference>
<accession>A0A151WI61</accession>
<evidence type="ECO:0000313" key="3">
    <source>
        <dbReference type="Proteomes" id="UP000075809"/>
    </source>
</evidence>
<proteinExistence type="predicted"/>
<feature type="region of interest" description="Disordered" evidence="1">
    <location>
        <begin position="1"/>
        <end position="58"/>
    </location>
</feature>
<protein>
    <submittedName>
        <fullName evidence="2">Uncharacterized protein</fullName>
    </submittedName>
</protein>
<feature type="region of interest" description="Disordered" evidence="1">
    <location>
        <begin position="459"/>
        <end position="499"/>
    </location>
</feature>
<organism evidence="2 3">
    <name type="scientific">Mycetomoellerius zeteki</name>
    <dbReference type="NCBI Taxonomy" id="64791"/>
    <lineage>
        <taxon>Eukaryota</taxon>
        <taxon>Metazoa</taxon>
        <taxon>Ecdysozoa</taxon>
        <taxon>Arthropoda</taxon>
        <taxon>Hexapoda</taxon>
        <taxon>Insecta</taxon>
        <taxon>Pterygota</taxon>
        <taxon>Neoptera</taxon>
        <taxon>Endopterygota</taxon>
        <taxon>Hymenoptera</taxon>
        <taxon>Apocrita</taxon>
        <taxon>Aculeata</taxon>
        <taxon>Formicoidea</taxon>
        <taxon>Formicidae</taxon>
        <taxon>Myrmicinae</taxon>
        <taxon>Mycetomoellerius</taxon>
    </lineage>
</organism>
<feature type="region of interest" description="Disordered" evidence="1">
    <location>
        <begin position="156"/>
        <end position="197"/>
    </location>
</feature>
<feature type="compositionally biased region" description="Basic and acidic residues" evidence="1">
    <location>
        <begin position="17"/>
        <end position="42"/>
    </location>
</feature>
<evidence type="ECO:0000256" key="1">
    <source>
        <dbReference type="SAM" id="MobiDB-lite"/>
    </source>
</evidence>
<dbReference type="EMBL" id="KQ983089">
    <property type="protein sequence ID" value="KYQ47532.1"/>
    <property type="molecule type" value="Genomic_DNA"/>
</dbReference>